<dbReference type="Pfam" id="PF13458">
    <property type="entry name" value="Peripla_BP_6"/>
    <property type="match status" value="1"/>
</dbReference>
<keyword evidence="7" id="KW-1185">Reference proteome</keyword>
<organism evidence="6 7">
    <name type="scientific">Citricoccus parietis</name>
    <dbReference type="NCBI Taxonomy" id="592307"/>
    <lineage>
        <taxon>Bacteria</taxon>
        <taxon>Bacillati</taxon>
        <taxon>Actinomycetota</taxon>
        <taxon>Actinomycetes</taxon>
        <taxon>Micrococcales</taxon>
        <taxon>Micrococcaceae</taxon>
        <taxon>Citricoccus</taxon>
    </lineage>
</organism>
<evidence type="ECO:0000313" key="6">
    <source>
        <dbReference type="EMBL" id="MFC0249798.1"/>
    </source>
</evidence>
<evidence type="ECO:0000256" key="1">
    <source>
        <dbReference type="ARBA" id="ARBA00010062"/>
    </source>
</evidence>
<dbReference type="InterPro" id="IPR028082">
    <property type="entry name" value="Peripla_BP_I"/>
</dbReference>
<evidence type="ECO:0000256" key="2">
    <source>
        <dbReference type="ARBA" id="ARBA00022448"/>
    </source>
</evidence>
<evidence type="ECO:0000256" key="3">
    <source>
        <dbReference type="ARBA" id="ARBA00022729"/>
    </source>
</evidence>
<gene>
    <name evidence="6" type="ORF">ACFFIO_14930</name>
</gene>
<protein>
    <submittedName>
        <fullName evidence="6">ABC transporter substrate-binding protein</fullName>
    </submittedName>
</protein>
<comment type="caution">
    <text evidence="6">The sequence shown here is derived from an EMBL/GenBank/DDBJ whole genome shotgun (WGS) entry which is preliminary data.</text>
</comment>
<dbReference type="SUPFAM" id="SSF53822">
    <property type="entry name" value="Periplasmic binding protein-like I"/>
    <property type="match status" value="1"/>
</dbReference>
<name>A0ABV6F8F8_9MICC</name>
<dbReference type="Proteomes" id="UP001589766">
    <property type="component" value="Unassembled WGS sequence"/>
</dbReference>
<dbReference type="EMBL" id="JBHLWH010000042">
    <property type="protein sequence ID" value="MFC0249798.1"/>
    <property type="molecule type" value="Genomic_DNA"/>
</dbReference>
<evidence type="ECO:0000256" key="4">
    <source>
        <dbReference type="ARBA" id="ARBA00022970"/>
    </source>
</evidence>
<keyword evidence="3" id="KW-0732">Signal</keyword>
<dbReference type="Gene3D" id="3.40.50.2300">
    <property type="match status" value="2"/>
</dbReference>
<feature type="domain" description="Leucine-binding protein" evidence="5">
    <location>
        <begin position="41"/>
        <end position="383"/>
    </location>
</feature>
<dbReference type="CDD" id="cd19989">
    <property type="entry name" value="PBP1_SBP-like"/>
    <property type="match status" value="1"/>
</dbReference>
<dbReference type="PANTHER" id="PTHR30483">
    <property type="entry name" value="LEUCINE-SPECIFIC-BINDING PROTEIN"/>
    <property type="match status" value="1"/>
</dbReference>
<evidence type="ECO:0000259" key="5">
    <source>
        <dbReference type="Pfam" id="PF13458"/>
    </source>
</evidence>
<keyword evidence="4" id="KW-0029">Amino-acid transport</keyword>
<keyword evidence="2" id="KW-0813">Transport</keyword>
<evidence type="ECO:0000313" key="7">
    <source>
        <dbReference type="Proteomes" id="UP001589766"/>
    </source>
</evidence>
<dbReference type="InterPro" id="IPR028081">
    <property type="entry name" value="Leu-bd"/>
</dbReference>
<reference evidence="6 7" key="1">
    <citation type="submission" date="2024-09" db="EMBL/GenBank/DDBJ databases">
        <authorList>
            <person name="Sun Q."/>
            <person name="Mori K."/>
        </authorList>
    </citation>
    <scope>NUCLEOTIDE SEQUENCE [LARGE SCALE GENOMIC DNA]</scope>
    <source>
        <strain evidence="6 7">CCM 7609</strain>
    </source>
</reference>
<dbReference type="PANTHER" id="PTHR30483:SF37">
    <property type="entry name" value="ABC TRANSPORTER SUBSTRATE-BINDING PROTEIN"/>
    <property type="match status" value="1"/>
</dbReference>
<dbReference type="InterPro" id="IPR000709">
    <property type="entry name" value="Leu_Ile_Val-bd"/>
</dbReference>
<accession>A0ABV6F8F8</accession>
<dbReference type="PROSITE" id="PS51257">
    <property type="entry name" value="PROKAR_LIPOPROTEIN"/>
    <property type="match status" value="1"/>
</dbReference>
<dbReference type="PRINTS" id="PR00337">
    <property type="entry name" value="LEUILEVALBP"/>
</dbReference>
<sequence length="410" mass="42826">MGAKKKIMYSLSAVAVMGLVASCGGGGATEAGGEGGASGEPIKIAVVPPTSGALAEFGTASREAWEYAAQEANDNGGILGRPVELVIKDTDATANTTLSAVREAVTQDGANFIGGIMTSTEHNAVNQQLEGLNALSFNSNGKDDALTGDSCKPNAYRVVQSNLMDINALADSLADLPGEKWAIQAVDYSTGHDAAAAFTTAAEAAGKEVVLEQFAPLNTTEFGSYITGLKNSGADALFAVEYGADGVAFVNQADQFDLTDQFDTVLGFNMVSEPLFETLGDRIVGFKNNVGYDVNADNESNQSFVEGFEAEYDEKPYYVHADNYLAAQTLFAGIEAAESAETEDVREALKDLSFDSIVGEVTVRSDDNQVLRPSNIGEVVEDGDGGLAFDILQTADASVTTPEASDACTM</sequence>
<dbReference type="RefSeq" id="WP_378043023.1">
    <property type="nucleotide sequence ID" value="NZ_JBHLWH010000042.1"/>
</dbReference>
<comment type="similarity">
    <text evidence="1">Belongs to the leucine-binding protein family.</text>
</comment>
<proteinExistence type="inferred from homology"/>
<dbReference type="InterPro" id="IPR051010">
    <property type="entry name" value="BCAA_transport"/>
</dbReference>